<dbReference type="GO" id="GO:0000976">
    <property type="term" value="F:transcription cis-regulatory region binding"/>
    <property type="evidence" value="ECO:0007669"/>
    <property type="project" value="TreeGrafter"/>
</dbReference>
<gene>
    <name evidence="4" type="ORF">BN1012_Phect2959</name>
</gene>
<sequence>MSSSSPDTSAKPARRENTKIKLIRAAERLFAENGLGAVSVRDITRAAGARNESALHYHFGSKEALIRAVFADRISDIDSKRLALIAELDRSQAGQNVQLLMEATIAPMLEACLDEGGRLYATFLMQIAADPRFDVDRLMDDLAPDGVQEVTQRLQGMLQDLPLETRATRLRRLATMSISIMADHAREVANGTAPALDWAIAEAGTSIASYLTCEPGSA</sequence>
<dbReference type="InterPro" id="IPR041586">
    <property type="entry name" value="PsrA_TetR_C"/>
</dbReference>
<proteinExistence type="predicted"/>
<dbReference type="Proteomes" id="UP000032160">
    <property type="component" value="Chromosome I"/>
</dbReference>
<dbReference type="PROSITE" id="PS50977">
    <property type="entry name" value="HTH_TETR_2"/>
    <property type="match status" value="1"/>
</dbReference>
<dbReference type="GO" id="GO:0003700">
    <property type="term" value="F:DNA-binding transcription factor activity"/>
    <property type="evidence" value="ECO:0007669"/>
    <property type="project" value="TreeGrafter"/>
</dbReference>
<comment type="caution">
    <text evidence="2">Lacks conserved residue(s) required for the propagation of feature annotation.</text>
</comment>
<evidence type="ECO:0000259" key="3">
    <source>
        <dbReference type="PROSITE" id="PS50977"/>
    </source>
</evidence>
<dbReference type="InterPro" id="IPR009057">
    <property type="entry name" value="Homeodomain-like_sf"/>
</dbReference>
<keyword evidence="5" id="KW-1185">Reference proteome</keyword>
<feature type="domain" description="HTH tetR-type" evidence="3">
    <location>
        <begin position="16"/>
        <end position="77"/>
    </location>
</feature>
<organism evidence="4 5">
    <name type="scientific">Candidatus Phaeomarinibacter ectocarpi</name>
    <dbReference type="NCBI Taxonomy" id="1458461"/>
    <lineage>
        <taxon>Bacteria</taxon>
        <taxon>Pseudomonadati</taxon>
        <taxon>Pseudomonadota</taxon>
        <taxon>Alphaproteobacteria</taxon>
        <taxon>Hyphomicrobiales</taxon>
        <taxon>Parvibaculaceae</taxon>
        <taxon>Candidatus Phaeomarinibacter</taxon>
    </lineage>
</organism>
<evidence type="ECO:0000256" key="1">
    <source>
        <dbReference type="ARBA" id="ARBA00023125"/>
    </source>
</evidence>
<dbReference type="InterPro" id="IPR001647">
    <property type="entry name" value="HTH_TetR"/>
</dbReference>
<evidence type="ECO:0000313" key="4">
    <source>
        <dbReference type="EMBL" id="CDO61171.1"/>
    </source>
</evidence>
<protein>
    <submittedName>
        <fullName evidence="4">Transcriptional regulator, TetR family</fullName>
    </submittedName>
</protein>
<keyword evidence="1 2" id="KW-0238">DNA-binding</keyword>
<dbReference type="RefSeq" id="WP_052534721.1">
    <property type="nucleotide sequence ID" value="NZ_HG966617.1"/>
</dbReference>
<name>X5MPA0_9HYPH</name>
<dbReference type="HOGENOM" id="CLU_069356_19_2_5"/>
<dbReference type="KEGG" id="pect:BN1012_Phect2959"/>
<dbReference type="PANTHER" id="PTHR30055:SF235">
    <property type="entry name" value="TRANSCRIPTIONAL REGULATORY PROTEIN"/>
    <property type="match status" value="1"/>
</dbReference>
<dbReference type="Pfam" id="PF00440">
    <property type="entry name" value="TetR_N"/>
    <property type="match status" value="1"/>
</dbReference>
<dbReference type="PANTHER" id="PTHR30055">
    <property type="entry name" value="HTH-TYPE TRANSCRIPTIONAL REGULATOR RUTR"/>
    <property type="match status" value="1"/>
</dbReference>
<dbReference type="InterPro" id="IPR050109">
    <property type="entry name" value="HTH-type_TetR-like_transc_reg"/>
</dbReference>
<dbReference type="AlphaFoldDB" id="X5MPA0"/>
<dbReference type="Gene3D" id="1.10.357.10">
    <property type="entry name" value="Tetracycline Repressor, domain 2"/>
    <property type="match status" value="1"/>
</dbReference>
<dbReference type="OrthoDB" id="2356263at2"/>
<dbReference type="EMBL" id="HG966617">
    <property type="protein sequence ID" value="CDO61171.1"/>
    <property type="molecule type" value="Genomic_DNA"/>
</dbReference>
<accession>X5MPA0</accession>
<evidence type="ECO:0000256" key="2">
    <source>
        <dbReference type="PROSITE-ProRule" id="PRU00335"/>
    </source>
</evidence>
<dbReference type="STRING" id="1458461.BN1012_Phect2959"/>
<dbReference type="SUPFAM" id="SSF46689">
    <property type="entry name" value="Homeodomain-like"/>
    <property type="match status" value="1"/>
</dbReference>
<reference evidence="4 5" key="1">
    <citation type="journal article" date="2014" name="Front. Genet.">
        <title>Genome and metabolic network of "Candidatus Phaeomarinobacter ectocarpi" Ec32, a new candidate genus of Alphaproteobacteria frequently associated with brown algae.</title>
        <authorList>
            <person name="Dittami S.M."/>
            <person name="Barbeyron T."/>
            <person name="Boyen C."/>
            <person name="Cambefort J."/>
            <person name="Collet G."/>
            <person name="Delage L."/>
            <person name="Gobet A."/>
            <person name="Groisillier A."/>
            <person name="Leblanc C."/>
            <person name="Michel G."/>
            <person name="Scornet D."/>
            <person name="Siegel A."/>
            <person name="Tapia J.E."/>
            <person name="Tonon T."/>
        </authorList>
    </citation>
    <scope>NUCLEOTIDE SEQUENCE [LARGE SCALE GENOMIC DNA]</scope>
    <source>
        <strain evidence="4 5">Ec32</strain>
    </source>
</reference>
<evidence type="ECO:0000313" key="5">
    <source>
        <dbReference type="Proteomes" id="UP000032160"/>
    </source>
</evidence>
<dbReference type="Pfam" id="PF17939">
    <property type="entry name" value="TetR_C_30"/>
    <property type="match status" value="1"/>
</dbReference>